<evidence type="ECO:0000256" key="1">
    <source>
        <dbReference type="ARBA" id="ARBA00004141"/>
    </source>
</evidence>
<evidence type="ECO:0000259" key="5">
    <source>
        <dbReference type="Pfam" id="PF00520"/>
    </source>
</evidence>
<protein>
    <submittedName>
        <fullName evidence="6">Potassium/sodium hyperpolarization-activated cyclic nucleotide-gated channel 2</fullName>
    </submittedName>
</protein>
<evidence type="ECO:0000256" key="3">
    <source>
        <dbReference type="ARBA" id="ARBA00022989"/>
    </source>
</evidence>
<dbReference type="GO" id="GO:0005249">
    <property type="term" value="F:voltage-gated potassium channel activity"/>
    <property type="evidence" value="ECO:0007669"/>
    <property type="project" value="TreeGrafter"/>
</dbReference>
<dbReference type="Proteomes" id="UP000186817">
    <property type="component" value="Unassembled WGS sequence"/>
</dbReference>
<accession>A0A1Q9EKL3</accession>
<dbReference type="PANTHER" id="PTHR45689">
    <property type="entry name" value="I[[H]] CHANNEL, ISOFORM E"/>
    <property type="match status" value="1"/>
</dbReference>
<dbReference type="GO" id="GO:0003254">
    <property type="term" value="P:regulation of membrane depolarization"/>
    <property type="evidence" value="ECO:0007669"/>
    <property type="project" value="TreeGrafter"/>
</dbReference>
<dbReference type="OrthoDB" id="421226at2759"/>
<dbReference type="GO" id="GO:0098855">
    <property type="term" value="C:HCN channel complex"/>
    <property type="evidence" value="ECO:0007669"/>
    <property type="project" value="TreeGrafter"/>
</dbReference>
<dbReference type="Gene3D" id="1.10.287.70">
    <property type="match status" value="1"/>
</dbReference>
<keyword evidence="7" id="KW-1185">Reference proteome</keyword>
<evidence type="ECO:0000256" key="4">
    <source>
        <dbReference type="ARBA" id="ARBA00023136"/>
    </source>
</evidence>
<dbReference type="SUPFAM" id="SSF81324">
    <property type="entry name" value="Voltage-gated potassium channels"/>
    <property type="match status" value="1"/>
</dbReference>
<comment type="caution">
    <text evidence="6">The sequence shown here is derived from an EMBL/GenBank/DDBJ whole genome shotgun (WGS) entry which is preliminary data.</text>
</comment>
<dbReference type="Pfam" id="PF00520">
    <property type="entry name" value="Ion_trans"/>
    <property type="match status" value="1"/>
</dbReference>
<dbReference type="PANTHER" id="PTHR45689:SF5">
    <property type="entry name" value="I[[H]] CHANNEL, ISOFORM E"/>
    <property type="match status" value="1"/>
</dbReference>
<dbReference type="AlphaFoldDB" id="A0A1Q9EKL3"/>
<keyword evidence="4" id="KW-0472">Membrane</keyword>
<feature type="domain" description="Ion transport" evidence="5">
    <location>
        <begin position="238"/>
        <end position="403"/>
    </location>
</feature>
<keyword evidence="2" id="KW-0812">Transmembrane</keyword>
<evidence type="ECO:0000313" key="6">
    <source>
        <dbReference type="EMBL" id="OLQ07994.1"/>
    </source>
</evidence>
<dbReference type="GO" id="GO:0035725">
    <property type="term" value="P:sodium ion transmembrane transport"/>
    <property type="evidence" value="ECO:0007669"/>
    <property type="project" value="TreeGrafter"/>
</dbReference>
<comment type="subcellular location">
    <subcellularLocation>
        <location evidence="1">Membrane</location>
        <topology evidence="1">Multi-pass membrane protein</topology>
    </subcellularLocation>
</comment>
<name>A0A1Q9EKL3_SYMMI</name>
<dbReference type="EMBL" id="LSRX01000127">
    <property type="protein sequence ID" value="OLQ07994.1"/>
    <property type="molecule type" value="Genomic_DNA"/>
</dbReference>
<reference evidence="6 7" key="1">
    <citation type="submission" date="2016-02" db="EMBL/GenBank/DDBJ databases">
        <title>Genome analysis of coral dinoflagellate symbionts highlights evolutionary adaptations to a symbiotic lifestyle.</title>
        <authorList>
            <person name="Aranda M."/>
            <person name="Li Y."/>
            <person name="Liew Y.J."/>
            <person name="Baumgarten S."/>
            <person name="Simakov O."/>
            <person name="Wilson M."/>
            <person name="Piel J."/>
            <person name="Ashoor H."/>
            <person name="Bougouffa S."/>
            <person name="Bajic V.B."/>
            <person name="Ryu T."/>
            <person name="Ravasi T."/>
            <person name="Bayer T."/>
            <person name="Micklem G."/>
            <person name="Kim H."/>
            <person name="Bhak J."/>
            <person name="Lajeunesse T.C."/>
            <person name="Voolstra C.R."/>
        </authorList>
    </citation>
    <scope>NUCLEOTIDE SEQUENCE [LARGE SCALE GENOMIC DNA]</scope>
    <source>
        <strain evidence="6 7">CCMP2467</strain>
    </source>
</reference>
<organism evidence="6 7">
    <name type="scientific">Symbiodinium microadriaticum</name>
    <name type="common">Dinoflagellate</name>
    <name type="synonym">Zooxanthella microadriatica</name>
    <dbReference type="NCBI Taxonomy" id="2951"/>
    <lineage>
        <taxon>Eukaryota</taxon>
        <taxon>Sar</taxon>
        <taxon>Alveolata</taxon>
        <taxon>Dinophyceae</taxon>
        <taxon>Suessiales</taxon>
        <taxon>Symbiodiniaceae</taxon>
        <taxon>Symbiodinium</taxon>
    </lineage>
</organism>
<evidence type="ECO:0000256" key="2">
    <source>
        <dbReference type="ARBA" id="ARBA00022692"/>
    </source>
</evidence>
<proteinExistence type="predicted"/>
<evidence type="ECO:0000313" key="7">
    <source>
        <dbReference type="Proteomes" id="UP000186817"/>
    </source>
</evidence>
<sequence>MAVVVCQHCKAAQKMSFWELHTRLGQCYEEETSHSQNSHHYHPPQEHGIKISGSCKSFEHPGMTSPGYGHGQDVHASHSHNVLLSAVKHEEHELITPSASGRRRQSVGRANFHPILPGQLQAVKPPEEEASVVSFVQARRSSLVGSGTPAQMLQRSWSRGSGLTAGDPIAKEKKRLPHDCWAKQKSVRPLLSQRAITRSSANGAASSVNVVNGAEDEGPERKSWAAWCVQHPGRPFRNVWDILAVVFLVHDMIVIPLRFFDVPEALVLDLLSWFTQIFWNLDIIASFLTGYYQDGNLVMEPVKIALNYAKTWLAFDMTVVSLDWIILLLAADSDAQGVHRLSKTVRVLRFLRMVRILRLAKISRMSEAVQEQIQSQSANIHYSLFKSIFRLLLLCHLMACSWHQGGR</sequence>
<keyword evidence="3" id="KW-1133">Transmembrane helix</keyword>
<dbReference type="InterPro" id="IPR051413">
    <property type="entry name" value="K/Na_HCN_channel"/>
</dbReference>
<dbReference type="InterPro" id="IPR005821">
    <property type="entry name" value="Ion_trans_dom"/>
</dbReference>
<gene>
    <name evidence="6" type="primary">HCN2</name>
    <name evidence="6" type="ORF">AK812_SmicGene8567</name>
</gene>